<dbReference type="InterPro" id="IPR041270">
    <property type="entry name" value="Phage_ABA_S"/>
</dbReference>
<dbReference type="Pfam" id="PF18066">
    <property type="entry name" value="Phage_ABA_S"/>
    <property type="match status" value="1"/>
</dbReference>
<keyword evidence="3" id="KW-1185">Reference proteome</keyword>
<proteinExistence type="predicted"/>
<organism evidence="2 3">
    <name type="scientific">Paenibacillus shirakamiensis</name>
    <dbReference type="NCBI Taxonomy" id="1265935"/>
    <lineage>
        <taxon>Bacteria</taxon>
        <taxon>Bacillati</taxon>
        <taxon>Bacillota</taxon>
        <taxon>Bacilli</taxon>
        <taxon>Bacillales</taxon>
        <taxon>Paenibacillaceae</taxon>
        <taxon>Paenibacillus</taxon>
    </lineage>
</organism>
<dbReference type="SUPFAM" id="SSF111074">
    <property type="entry name" value="Bacillus phage protein"/>
    <property type="match status" value="1"/>
</dbReference>
<evidence type="ECO:0000313" key="2">
    <source>
        <dbReference type="EMBL" id="MBP1999738.1"/>
    </source>
</evidence>
<comment type="caution">
    <text evidence="2">The sequence shown here is derived from an EMBL/GenBank/DDBJ whole genome shotgun (WGS) entry which is preliminary data.</text>
</comment>
<accession>A0ABS4JDG7</accession>
<dbReference type="Proteomes" id="UP001519288">
    <property type="component" value="Unassembled WGS sequence"/>
</dbReference>
<gene>
    <name evidence="2" type="ORF">J2Z69_000757</name>
</gene>
<dbReference type="RefSeq" id="WP_209859252.1">
    <property type="nucleotide sequence ID" value="NZ_JAGGLD010000001.1"/>
</dbReference>
<evidence type="ECO:0000313" key="3">
    <source>
        <dbReference type="Proteomes" id="UP001519288"/>
    </source>
</evidence>
<feature type="domain" description="Phage ABA sandwich" evidence="1">
    <location>
        <begin position="17"/>
        <end position="109"/>
    </location>
</feature>
<evidence type="ECO:0000259" key="1">
    <source>
        <dbReference type="Pfam" id="PF18066"/>
    </source>
</evidence>
<name>A0ABS4JDG7_9BACL</name>
<reference evidence="2 3" key="1">
    <citation type="submission" date="2021-03" db="EMBL/GenBank/DDBJ databases">
        <title>Genomic Encyclopedia of Type Strains, Phase IV (KMG-IV): sequencing the most valuable type-strain genomes for metagenomic binning, comparative biology and taxonomic classification.</title>
        <authorList>
            <person name="Goeker M."/>
        </authorList>
    </citation>
    <scope>NUCLEOTIDE SEQUENCE [LARGE SCALE GENOMIC DNA]</scope>
    <source>
        <strain evidence="2 3">DSM 26806</strain>
    </source>
</reference>
<sequence>MTPEQLLALEPGRELNRLVALKVMGYEQSRFQVGYVRKGAYATYPKHYSSDISAAWEVVERFPIVNLSRIEIFEGNYHHAVEIYADSETNEPSMVEAHTAPEAICKAALLAVMDKEE</sequence>
<dbReference type="InterPro" id="IPR028985">
    <property type="entry name" value="Bacillus_phage_prot-like"/>
</dbReference>
<dbReference type="Gene3D" id="3.30.2120.10">
    <property type="entry name" value="Bacillus phage protein-like"/>
    <property type="match status" value="1"/>
</dbReference>
<protein>
    <recommendedName>
        <fullName evidence="1">Phage ABA sandwich domain-containing protein</fullName>
    </recommendedName>
</protein>
<dbReference type="EMBL" id="JAGGLD010000001">
    <property type="protein sequence ID" value="MBP1999738.1"/>
    <property type="molecule type" value="Genomic_DNA"/>
</dbReference>